<keyword evidence="6" id="KW-1133">Transmembrane helix</keyword>
<evidence type="ECO:0000256" key="5">
    <source>
        <dbReference type="ARBA" id="ARBA00023242"/>
    </source>
</evidence>
<keyword evidence="6" id="KW-0472">Membrane</keyword>
<evidence type="ECO:0000259" key="7">
    <source>
        <dbReference type="Pfam" id="PF04937"/>
    </source>
</evidence>
<evidence type="ECO:0000256" key="4">
    <source>
        <dbReference type="ARBA" id="ARBA00022833"/>
    </source>
</evidence>
<sequence length="903" mass="101015">MSNNFNKHWSWGYFFTDHKYFRNNNSYKNAWCIGCLNHRKDQLRQSDIVNAAVSGISSGRADVDWEAQGGYPTFFASEIVTDRYKFYVALIDCAPISGKPGQTMVPHLSKCVFIGPDVRNRAVEEISGKKNRRENPHARMLGRSASMPLPAIMTGSGYPISLSASATPSGSPSPSPLLLSAPLVNLERPLKRARVSSFTSPQLSDGLQSPAGRIWNPPLQQEFGEDFCKLLIATRSSWNTAHNPQVRLFIEKWIPGAMVPDRRTLSGPILDREAGKVEDKLKLKLKGRKATFQTDGWKNKLKQAIVATMVSVDFEPYLMRTHDVSSQPKTGEALLQLVVEDIKWSEEMYGLTIIAACSDDGGDARKMRRLLLALMPWLIIVLCWAHQINLIVGDYLSLKLPFQDCVPKALIVIKWMNNHSRALGLFRQEQLYTYQKFFALILPVLTRWTAHYLSLRRLLTVEKALKAAWLKHSDTMIASAGSKSEDKAKAIAVQGIIDDSRFWYHIKNHLEPLAIAANITQASNTRLYHVLTTLANLYRIYSNLSLSEDLDVHDQVLASLEKRWAAADQDPFIAAVILNPFLRGDFLARRHVALTPIGLCNMLKRLHSRVFRADVDAAFQAAFMDYFNKREEFSSESMALADWTNTAQKNGQEVNPVEIWEGIDTREETGRNCLTKLAIHILSIVANSAGCERAFSHMGLVHTGIRSKLGVEKVRKTTMVGMDIKRVHLEAGLLHMRGKRNFTSEASGAQEPDHASLAVDDLDIGDHDDLLDFDRLSERLIAGAASANADKDIGDNYDNTNELPPAVTVQAPSGPLTITIPPLNSYSATLSPQATTHVKKTCIRLEILFDYPTDIDAVPLEGMNSFWRGGVENLEKEMEAYDLLNLSEENVDEMLQTQIMPSI</sequence>
<accession>A0A0C2WDS3</accession>
<evidence type="ECO:0000256" key="1">
    <source>
        <dbReference type="ARBA" id="ARBA00004123"/>
    </source>
</evidence>
<feature type="transmembrane region" description="Helical" evidence="6">
    <location>
        <begin position="370"/>
        <end position="392"/>
    </location>
</feature>
<keyword evidence="10" id="KW-1185">Reference proteome</keyword>
<evidence type="ECO:0000313" key="10">
    <source>
        <dbReference type="Proteomes" id="UP000054549"/>
    </source>
</evidence>
<evidence type="ECO:0000259" key="8">
    <source>
        <dbReference type="Pfam" id="PF05699"/>
    </source>
</evidence>
<name>A0A0C2WDS3_AMAMK</name>
<keyword evidence="3" id="KW-0863">Zinc-finger</keyword>
<feature type="domain" description="DUF659" evidence="7">
    <location>
        <begin position="260"/>
        <end position="400"/>
    </location>
</feature>
<evidence type="ECO:0000256" key="3">
    <source>
        <dbReference type="ARBA" id="ARBA00022771"/>
    </source>
</evidence>
<comment type="subcellular location">
    <subcellularLocation>
        <location evidence="1">Nucleus</location>
    </subcellularLocation>
</comment>
<dbReference type="SUPFAM" id="SSF53098">
    <property type="entry name" value="Ribonuclease H-like"/>
    <property type="match status" value="1"/>
</dbReference>
<dbReference type="InParanoid" id="A0A0C2WDS3"/>
<evidence type="ECO:0000313" key="9">
    <source>
        <dbReference type="EMBL" id="KIL54208.1"/>
    </source>
</evidence>
<dbReference type="STRING" id="946122.A0A0C2WDS3"/>
<keyword evidence="5" id="KW-0539">Nucleus</keyword>
<dbReference type="InterPro" id="IPR052035">
    <property type="entry name" value="ZnF_BED_domain_contain"/>
</dbReference>
<dbReference type="OrthoDB" id="2423954at2759"/>
<gene>
    <name evidence="9" type="ORF">M378DRAFT_19125</name>
</gene>
<dbReference type="InterPro" id="IPR008906">
    <property type="entry name" value="HATC_C_dom"/>
</dbReference>
<evidence type="ECO:0008006" key="11">
    <source>
        <dbReference type="Google" id="ProtNLM"/>
    </source>
</evidence>
<dbReference type="GO" id="GO:0046983">
    <property type="term" value="F:protein dimerization activity"/>
    <property type="evidence" value="ECO:0007669"/>
    <property type="project" value="InterPro"/>
</dbReference>
<dbReference type="HOGENOM" id="CLU_007316_2_0_1"/>
<dbReference type="Pfam" id="PF05699">
    <property type="entry name" value="Dimer_Tnp_hAT"/>
    <property type="match status" value="1"/>
</dbReference>
<reference evidence="9 10" key="1">
    <citation type="submission" date="2014-04" db="EMBL/GenBank/DDBJ databases">
        <title>Evolutionary Origins and Diversification of the Mycorrhizal Mutualists.</title>
        <authorList>
            <consortium name="DOE Joint Genome Institute"/>
            <consortium name="Mycorrhizal Genomics Consortium"/>
            <person name="Kohler A."/>
            <person name="Kuo A."/>
            <person name="Nagy L.G."/>
            <person name="Floudas D."/>
            <person name="Copeland A."/>
            <person name="Barry K.W."/>
            <person name="Cichocki N."/>
            <person name="Veneault-Fourrey C."/>
            <person name="LaButti K."/>
            <person name="Lindquist E.A."/>
            <person name="Lipzen A."/>
            <person name="Lundell T."/>
            <person name="Morin E."/>
            <person name="Murat C."/>
            <person name="Riley R."/>
            <person name="Ohm R."/>
            <person name="Sun H."/>
            <person name="Tunlid A."/>
            <person name="Henrissat B."/>
            <person name="Grigoriev I.V."/>
            <person name="Hibbett D.S."/>
            <person name="Martin F."/>
        </authorList>
    </citation>
    <scope>NUCLEOTIDE SEQUENCE [LARGE SCALE GENOMIC DNA]</scope>
    <source>
        <strain evidence="9 10">Koide BX008</strain>
    </source>
</reference>
<dbReference type="InterPro" id="IPR012337">
    <property type="entry name" value="RNaseH-like_sf"/>
</dbReference>
<proteinExistence type="predicted"/>
<dbReference type="PANTHER" id="PTHR46481:SF10">
    <property type="entry name" value="ZINC FINGER BED DOMAIN-CONTAINING PROTEIN 39"/>
    <property type="match status" value="1"/>
</dbReference>
<protein>
    <recommendedName>
        <fullName evidence="11">HAT C-terminal dimerisation domain-containing protein</fullName>
    </recommendedName>
</protein>
<feature type="domain" description="HAT C-terminal dimerisation" evidence="8">
    <location>
        <begin position="650"/>
        <end position="714"/>
    </location>
</feature>
<dbReference type="GO" id="GO:0008270">
    <property type="term" value="F:zinc ion binding"/>
    <property type="evidence" value="ECO:0007669"/>
    <property type="project" value="UniProtKB-KW"/>
</dbReference>
<evidence type="ECO:0000256" key="2">
    <source>
        <dbReference type="ARBA" id="ARBA00022723"/>
    </source>
</evidence>
<keyword evidence="2" id="KW-0479">Metal-binding</keyword>
<dbReference type="PANTHER" id="PTHR46481">
    <property type="entry name" value="ZINC FINGER BED DOMAIN-CONTAINING PROTEIN 4"/>
    <property type="match status" value="1"/>
</dbReference>
<organism evidence="9 10">
    <name type="scientific">Amanita muscaria (strain Koide BX008)</name>
    <dbReference type="NCBI Taxonomy" id="946122"/>
    <lineage>
        <taxon>Eukaryota</taxon>
        <taxon>Fungi</taxon>
        <taxon>Dikarya</taxon>
        <taxon>Basidiomycota</taxon>
        <taxon>Agaricomycotina</taxon>
        <taxon>Agaricomycetes</taxon>
        <taxon>Agaricomycetidae</taxon>
        <taxon>Agaricales</taxon>
        <taxon>Pluteineae</taxon>
        <taxon>Amanitaceae</taxon>
        <taxon>Amanita</taxon>
    </lineage>
</organism>
<dbReference type="InterPro" id="IPR007021">
    <property type="entry name" value="DUF659"/>
</dbReference>
<keyword evidence="6" id="KW-0812">Transmembrane</keyword>
<dbReference type="EMBL" id="KN818881">
    <property type="protein sequence ID" value="KIL54208.1"/>
    <property type="molecule type" value="Genomic_DNA"/>
</dbReference>
<dbReference type="AlphaFoldDB" id="A0A0C2WDS3"/>
<dbReference type="Proteomes" id="UP000054549">
    <property type="component" value="Unassembled WGS sequence"/>
</dbReference>
<keyword evidence="4" id="KW-0862">Zinc</keyword>
<dbReference type="GO" id="GO:0005634">
    <property type="term" value="C:nucleus"/>
    <property type="evidence" value="ECO:0007669"/>
    <property type="project" value="UniProtKB-SubCell"/>
</dbReference>
<evidence type="ECO:0000256" key="6">
    <source>
        <dbReference type="SAM" id="Phobius"/>
    </source>
</evidence>
<dbReference type="Pfam" id="PF04937">
    <property type="entry name" value="DUF659"/>
    <property type="match status" value="1"/>
</dbReference>